<feature type="transmembrane region" description="Helical" evidence="1">
    <location>
        <begin position="76"/>
        <end position="98"/>
    </location>
</feature>
<keyword evidence="1" id="KW-1133">Transmembrane helix</keyword>
<gene>
    <name evidence="2" type="primary">orf99a</name>
    <name evidence="2" type="ORF">Salmi_Mp052</name>
</gene>
<keyword evidence="2" id="KW-0496">Mitochondrion</keyword>
<keyword evidence="1" id="KW-0812">Transmembrane</keyword>
<keyword evidence="1" id="KW-0472">Membrane</keyword>
<name>V9P4Y2_SALMI</name>
<dbReference type="RefSeq" id="YP_008992316.1">
    <property type="nucleotide sequence ID" value="NC_023209.1"/>
</dbReference>
<accession>V9P4Y2</accession>
<organism evidence="2">
    <name type="scientific">Salvia miltiorrhiza</name>
    <name type="common">Chinese sage</name>
    <dbReference type="NCBI Taxonomy" id="226208"/>
    <lineage>
        <taxon>Eukaryota</taxon>
        <taxon>Viridiplantae</taxon>
        <taxon>Streptophyta</taxon>
        <taxon>Embryophyta</taxon>
        <taxon>Tracheophyta</taxon>
        <taxon>Spermatophyta</taxon>
        <taxon>Magnoliopsida</taxon>
        <taxon>eudicotyledons</taxon>
        <taxon>Gunneridae</taxon>
        <taxon>Pentapetalae</taxon>
        <taxon>asterids</taxon>
        <taxon>lamiids</taxon>
        <taxon>Lamiales</taxon>
        <taxon>Lamiaceae</taxon>
        <taxon>Nepetoideae</taxon>
        <taxon>Mentheae</taxon>
        <taxon>Salviinae</taxon>
        <taxon>Salvia</taxon>
        <taxon>Salvia incertae sedis</taxon>
    </lineage>
</organism>
<dbReference type="EMBL" id="KF177345">
    <property type="protein sequence ID" value="AGU16581.1"/>
    <property type="molecule type" value="Genomic_DNA"/>
</dbReference>
<reference evidence="2" key="1">
    <citation type="submission" date="2013-05" db="EMBL/GenBank/DDBJ databases">
        <title>The Mitochondrial Genome of the medicinal plant Salvia miltiorrhiza.</title>
        <authorList>
            <person name="Qian J."/>
        </authorList>
    </citation>
    <scope>NUCLEOTIDE SEQUENCE</scope>
</reference>
<sequence>MESKPSRRIHSICVAKRRVRGERRSYPLGQSGVSGIELSNRKSSINRQPNLRLKYFTSLANRYAKQLLELRTTGSFWLFLRFAPCFLVVFLVDSVFLYL</sequence>
<geneLocation type="mitochondrion" evidence="2"/>
<dbReference type="KEGG" id="smil:18126322"/>
<proteinExistence type="predicted"/>
<evidence type="ECO:0000313" key="2">
    <source>
        <dbReference type="EMBL" id="AGU16581.1"/>
    </source>
</evidence>
<dbReference type="AlphaFoldDB" id="V9P4Y2"/>
<protein>
    <submittedName>
        <fullName evidence="2">Uncharacterized protein</fullName>
    </submittedName>
</protein>
<dbReference type="GeneID" id="18126322"/>
<evidence type="ECO:0000256" key="1">
    <source>
        <dbReference type="SAM" id="Phobius"/>
    </source>
</evidence>